<gene>
    <name evidence="2" type="ORF">FL583_36170</name>
</gene>
<dbReference type="EMBL" id="VIRS01000046">
    <property type="protein sequence ID" value="TQS40164.1"/>
    <property type="molecule type" value="Genomic_DNA"/>
</dbReference>
<comment type="caution">
    <text evidence="2">The sequence shown here is derived from an EMBL/GenBank/DDBJ whole genome shotgun (WGS) entry which is preliminary data.</text>
</comment>
<dbReference type="AlphaFoldDB" id="A0A545AFQ3"/>
<keyword evidence="3" id="KW-1185">Reference proteome</keyword>
<accession>A0A545AFQ3</accession>
<feature type="domain" description="DUF397" evidence="1">
    <location>
        <begin position="10"/>
        <end position="59"/>
    </location>
</feature>
<dbReference type="InterPro" id="IPR007278">
    <property type="entry name" value="DUF397"/>
</dbReference>
<reference evidence="2 3" key="1">
    <citation type="submission" date="2019-07" db="EMBL/GenBank/DDBJ databases">
        <title>Cryptosporangium phraense sp. nov., isolated from plant litter.</title>
        <authorList>
            <person name="Suriyachadkun C."/>
        </authorList>
    </citation>
    <scope>NUCLEOTIDE SEQUENCE [LARGE SCALE GENOMIC DNA]</scope>
    <source>
        <strain evidence="2 3">A-T 5661</strain>
    </source>
</reference>
<dbReference type="OrthoDB" id="4301277at2"/>
<evidence type="ECO:0000313" key="3">
    <source>
        <dbReference type="Proteomes" id="UP000317982"/>
    </source>
</evidence>
<dbReference type="Pfam" id="PF04149">
    <property type="entry name" value="DUF397"/>
    <property type="match status" value="1"/>
</dbReference>
<proteinExistence type="predicted"/>
<organism evidence="2 3">
    <name type="scientific">Cryptosporangium phraense</name>
    <dbReference type="NCBI Taxonomy" id="2593070"/>
    <lineage>
        <taxon>Bacteria</taxon>
        <taxon>Bacillati</taxon>
        <taxon>Actinomycetota</taxon>
        <taxon>Actinomycetes</taxon>
        <taxon>Cryptosporangiales</taxon>
        <taxon>Cryptosporangiaceae</taxon>
        <taxon>Cryptosporangium</taxon>
    </lineage>
</organism>
<dbReference type="Proteomes" id="UP000317982">
    <property type="component" value="Unassembled WGS sequence"/>
</dbReference>
<evidence type="ECO:0000259" key="1">
    <source>
        <dbReference type="Pfam" id="PF04149"/>
    </source>
</evidence>
<dbReference type="InParanoid" id="A0A545AFQ3"/>
<name>A0A545AFQ3_9ACTN</name>
<sequence>MSSSVTPMMWRRSTHCSHGQCVEVATLPDSVAVRDSKNPSGPSLQFPKQAWRNFLVAAKTAEFTIQRIFLLLRAALLRARLAS</sequence>
<evidence type="ECO:0000313" key="2">
    <source>
        <dbReference type="EMBL" id="TQS40164.1"/>
    </source>
</evidence>
<protein>
    <submittedName>
        <fullName evidence="2">DUF397 domain-containing protein</fullName>
    </submittedName>
</protein>